<dbReference type="Proteomes" id="UP000008209">
    <property type="component" value="Chromosome"/>
</dbReference>
<gene>
    <name evidence="1" type="ordered locus">Sput200_3904</name>
</gene>
<evidence type="ECO:0000313" key="2">
    <source>
        <dbReference type="Proteomes" id="UP000008209"/>
    </source>
</evidence>
<dbReference type="AlphaFoldDB" id="E6XGZ7"/>
<dbReference type="OrthoDB" id="9813050at2"/>
<sequence>MDLEEIKQGLSTEKLDTYRQVLDCKNDGELIAVYMAMQSIMSHFFPVVQLLEVTLRNSIHRAATTRFKDDEWYSKIPYTDESKKQVDFAMQQCLNDVGVKYTNNDLISRLPFGFWVHMLDKKYNNPRENDLNLWQTQFDKCFPNAKANGVSLNTLFQKLGTFNKFRNRLFHHEPAWKGRKTKDRSDAIKYLHAMYKEHLEVINLLSTSKRELLGILGFVESFNNECDIKRLDRYTLLLNDNVKVKPE</sequence>
<dbReference type="KEGG" id="shp:Sput200_3904"/>
<dbReference type="EMBL" id="CP002457">
    <property type="protein sequence ID" value="ADV56270.1"/>
    <property type="molecule type" value="Genomic_DNA"/>
</dbReference>
<protein>
    <recommendedName>
        <fullName evidence="3">Abi-like protein</fullName>
    </recommendedName>
</protein>
<reference evidence="1 2" key="1">
    <citation type="submission" date="2011-01" db="EMBL/GenBank/DDBJ databases">
        <title>Complete sequence of Shewanella putrefaciens 200.</title>
        <authorList>
            <consortium name="US DOE Joint Genome Institute"/>
            <person name="Lucas S."/>
            <person name="Copeland A."/>
            <person name="Lapidus A."/>
            <person name="Cheng J.-F."/>
            <person name="Bruce D."/>
            <person name="Goodwin L."/>
            <person name="Pitluck S."/>
            <person name="Munk A.C."/>
            <person name="Detter J.C."/>
            <person name="Han C."/>
            <person name="Tapia R."/>
            <person name="Land M."/>
            <person name="Hauser L."/>
            <person name="Chang Y.-J."/>
            <person name="Jeffries C."/>
            <person name="Kyrpides N."/>
            <person name="Ivanova N."/>
            <person name="Mikhailova N."/>
            <person name="Kolker E."/>
            <person name="Lawrence C."/>
            <person name="McCue L.A."/>
            <person name="DiChristina T."/>
            <person name="Nealson K."/>
            <person name="Fredrickson J.K."/>
            <person name="Woyke T."/>
        </authorList>
    </citation>
    <scope>NUCLEOTIDE SEQUENCE [LARGE SCALE GENOMIC DNA]</scope>
    <source>
        <strain evidence="1 2">200</strain>
    </source>
</reference>
<name>E6XGZ7_SHEP2</name>
<evidence type="ECO:0000313" key="1">
    <source>
        <dbReference type="EMBL" id="ADV56270.1"/>
    </source>
</evidence>
<organism evidence="1 2">
    <name type="scientific">Shewanella putrefaciens (strain 200)</name>
    <dbReference type="NCBI Taxonomy" id="399804"/>
    <lineage>
        <taxon>Bacteria</taxon>
        <taxon>Pseudomonadati</taxon>
        <taxon>Pseudomonadota</taxon>
        <taxon>Gammaproteobacteria</taxon>
        <taxon>Alteromonadales</taxon>
        <taxon>Shewanellaceae</taxon>
        <taxon>Shewanella</taxon>
    </lineage>
</organism>
<dbReference type="PATRIC" id="fig|399804.5.peg.4009"/>
<accession>E6XGZ7</accession>
<dbReference type="HOGENOM" id="CLU_067089_0_2_6"/>
<proteinExistence type="predicted"/>
<evidence type="ECO:0008006" key="3">
    <source>
        <dbReference type="Google" id="ProtNLM"/>
    </source>
</evidence>